<name>A0A2P5EF22_TREOI</name>
<keyword evidence="2" id="KW-1185">Reference proteome</keyword>
<evidence type="ECO:0000313" key="2">
    <source>
        <dbReference type="Proteomes" id="UP000237000"/>
    </source>
</evidence>
<gene>
    <name evidence="1" type="ORF">TorRG33x02_200220</name>
</gene>
<comment type="caution">
    <text evidence="1">The sequence shown here is derived from an EMBL/GenBank/DDBJ whole genome shotgun (WGS) entry which is preliminary data.</text>
</comment>
<dbReference type="EMBL" id="JXTC01000167">
    <property type="protein sequence ID" value="PON84124.1"/>
    <property type="molecule type" value="Genomic_DNA"/>
</dbReference>
<dbReference type="AlphaFoldDB" id="A0A2P5EF22"/>
<protein>
    <submittedName>
        <fullName evidence="1">Uncharacterized protein</fullName>
    </submittedName>
</protein>
<reference evidence="2" key="1">
    <citation type="submission" date="2016-06" db="EMBL/GenBank/DDBJ databases">
        <title>Parallel loss of symbiosis genes in relatives of nitrogen-fixing non-legume Parasponia.</title>
        <authorList>
            <person name="Van Velzen R."/>
            <person name="Holmer R."/>
            <person name="Bu F."/>
            <person name="Rutten L."/>
            <person name="Van Zeijl A."/>
            <person name="Liu W."/>
            <person name="Santuari L."/>
            <person name="Cao Q."/>
            <person name="Sharma T."/>
            <person name="Shen D."/>
            <person name="Roswanjaya Y."/>
            <person name="Wardhani T."/>
            <person name="Kalhor M.S."/>
            <person name="Jansen J."/>
            <person name="Van den Hoogen J."/>
            <person name="Gungor B."/>
            <person name="Hartog M."/>
            <person name="Hontelez J."/>
            <person name="Verver J."/>
            <person name="Yang W.-C."/>
            <person name="Schijlen E."/>
            <person name="Repin R."/>
            <person name="Schilthuizen M."/>
            <person name="Schranz E."/>
            <person name="Heidstra R."/>
            <person name="Miyata K."/>
            <person name="Fedorova E."/>
            <person name="Kohlen W."/>
            <person name="Bisseling T."/>
            <person name="Smit S."/>
            <person name="Geurts R."/>
        </authorList>
    </citation>
    <scope>NUCLEOTIDE SEQUENCE [LARGE SCALE GENOMIC DNA]</scope>
    <source>
        <strain evidence="2">cv. RG33-2</strain>
    </source>
</reference>
<proteinExistence type="predicted"/>
<dbReference type="OrthoDB" id="10387720at2759"/>
<dbReference type="Proteomes" id="UP000237000">
    <property type="component" value="Unassembled WGS sequence"/>
</dbReference>
<evidence type="ECO:0000313" key="1">
    <source>
        <dbReference type="EMBL" id="PON84124.1"/>
    </source>
</evidence>
<dbReference type="InParanoid" id="A0A2P5EF22"/>
<accession>A0A2P5EF22</accession>
<sequence length="94" mass="10419">MFQFNNSSNLEFLDHPLNDISYAKYDHSSSGGDAGFLVVDLLAKIMILLKKTTCTSSLVQIWSFFVLSTICLPVEVRSNSSSGDAFFYYGSVDC</sequence>
<organism evidence="1 2">
    <name type="scientific">Trema orientale</name>
    <name type="common">Charcoal tree</name>
    <name type="synonym">Celtis orientalis</name>
    <dbReference type="NCBI Taxonomy" id="63057"/>
    <lineage>
        <taxon>Eukaryota</taxon>
        <taxon>Viridiplantae</taxon>
        <taxon>Streptophyta</taxon>
        <taxon>Embryophyta</taxon>
        <taxon>Tracheophyta</taxon>
        <taxon>Spermatophyta</taxon>
        <taxon>Magnoliopsida</taxon>
        <taxon>eudicotyledons</taxon>
        <taxon>Gunneridae</taxon>
        <taxon>Pentapetalae</taxon>
        <taxon>rosids</taxon>
        <taxon>fabids</taxon>
        <taxon>Rosales</taxon>
        <taxon>Cannabaceae</taxon>
        <taxon>Trema</taxon>
    </lineage>
</organism>